<dbReference type="GO" id="GO:0006950">
    <property type="term" value="P:response to stress"/>
    <property type="evidence" value="ECO:0007669"/>
    <property type="project" value="UniProtKB-ARBA"/>
</dbReference>
<reference evidence="19" key="1">
    <citation type="submission" date="2022-12" db="EMBL/GenBank/DDBJ databases">
        <title>Draft genome assemblies for two species of Escallonia (Escalloniales).</title>
        <authorList>
            <person name="Chanderbali A."/>
            <person name="Dervinis C."/>
            <person name="Anghel I."/>
            <person name="Soltis D."/>
            <person name="Soltis P."/>
            <person name="Zapata F."/>
        </authorList>
    </citation>
    <scope>NUCLEOTIDE SEQUENCE</scope>
    <source>
        <strain evidence="19">UCBG64.0493</strain>
        <tissue evidence="19">Leaf</tissue>
    </source>
</reference>
<dbReference type="FunFam" id="3.80.10.10:FF:000383">
    <property type="entry name" value="Leucine-rich repeat receptor protein kinase EMS1"/>
    <property type="match status" value="2"/>
</dbReference>
<keyword evidence="3" id="KW-1003">Cell membrane</keyword>
<keyword evidence="9" id="KW-0677">Repeat</keyword>
<proteinExistence type="predicted"/>
<evidence type="ECO:0000256" key="8">
    <source>
        <dbReference type="ARBA" id="ARBA00022729"/>
    </source>
</evidence>
<dbReference type="PANTHER" id="PTHR48006:SF7">
    <property type="entry name" value="LEUCINE-RICH REPEAT-CONTAINING N-TERMINAL PLANT-TYPE DOMAIN-CONTAINING PROTEIN"/>
    <property type="match status" value="1"/>
</dbReference>
<dbReference type="Pfam" id="PF00560">
    <property type="entry name" value="LRR_1"/>
    <property type="match status" value="4"/>
</dbReference>
<evidence type="ECO:0000256" key="14">
    <source>
        <dbReference type="ARBA" id="ARBA00023136"/>
    </source>
</evidence>
<keyword evidence="5" id="KW-0433">Leucine-rich repeat</keyword>
<comment type="catalytic activity">
    <reaction evidence="16">
        <text>L-seryl-[protein] + ATP = O-phospho-L-seryl-[protein] + ADP + H(+)</text>
        <dbReference type="Rhea" id="RHEA:17989"/>
        <dbReference type="Rhea" id="RHEA-COMP:9863"/>
        <dbReference type="Rhea" id="RHEA-COMP:11604"/>
        <dbReference type="ChEBI" id="CHEBI:15378"/>
        <dbReference type="ChEBI" id="CHEBI:29999"/>
        <dbReference type="ChEBI" id="CHEBI:30616"/>
        <dbReference type="ChEBI" id="CHEBI:83421"/>
        <dbReference type="ChEBI" id="CHEBI:456216"/>
        <dbReference type="EC" id="2.7.11.1"/>
    </reaction>
</comment>
<evidence type="ECO:0000256" key="2">
    <source>
        <dbReference type="ARBA" id="ARBA00012513"/>
    </source>
</evidence>
<evidence type="ECO:0000256" key="3">
    <source>
        <dbReference type="ARBA" id="ARBA00022475"/>
    </source>
</evidence>
<comment type="subcellular location">
    <subcellularLocation>
        <location evidence="1">Cell membrane</location>
        <topology evidence="1">Single-pass type I membrane protein</topology>
    </subcellularLocation>
</comment>
<evidence type="ECO:0000256" key="1">
    <source>
        <dbReference type="ARBA" id="ARBA00004251"/>
    </source>
</evidence>
<evidence type="ECO:0000259" key="18">
    <source>
        <dbReference type="PROSITE" id="PS50011"/>
    </source>
</evidence>
<evidence type="ECO:0000256" key="4">
    <source>
        <dbReference type="ARBA" id="ARBA00022527"/>
    </source>
</evidence>
<evidence type="ECO:0000256" key="7">
    <source>
        <dbReference type="ARBA" id="ARBA00022692"/>
    </source>
</evidence>
<dbReference type="PANTHER" id="PTHR48006">
    <property type="entry name" value="LEUCINE-RICH REPEAT-CONTAINING PROTEIN DDB_G0281931-RELATED"/>
    <property type="match status" value="1"/>
</dbReference>
<keyword evidence="7" id="KW-0812">Transmembrane</keyword>
<dbReference type="SUPFAM" id="SSF56112">
    <property type="entry name" value="Protein kinase-like (PK-like)"/>
    <property type="match status" value="1"/>
</dbReference>
<organism evidence="19 20">
    <name type="scientific">Escallonia herrerae</name>
    <dbReference type="NCBI Taxonomy" id="1293975"/>
    <lineage>
        <taxon>Eukaryota</taxon>
        <taxon>Viridiplantae</taxon>
        <taxon>Streptophyta</taxon>
        <taxon>Embryophyta</taxon>
        <taxon>Tracheophyta</taxon>
        <taxon>Spermatophyta</taxon>
        <taxon>Magnoliopsida</taxon>
        <taxon>eudicotyledons</taxon>
        <taxon>Gunneridae</taxon>
        <taxon>Pentapetalae</taxon>
        <taxon>asterids</taxon>
        <taxon>campanulids</taxon>
        <taxon>Escalloniales</taxon>
        <taxon>Escalloniaceae</taxon>
        <taxon>Escallonia</taxon>
    </lineage>
</organism>
<dbReference type="EC" id="2.7.11.1" evidence="2"/>
<evidence type="ECO:0000313" key="19">
    <source>
        <dbReference type="EMBL" id="KAK3018309.1"/>
    </source>
</evidence>
<evidence type="ECO:0000256" key="6">
    <source>
        <dbReference type="ARBA" id="ARBA00022679"/>
    </source>
</evidence>
<evidence type="ECO:0000256" key="10">
    <source>
        <dbReference type="ARBA" id="ARBA00022741"/>
    </source>
</evidence>
<comment type="catalytic activity">
    <reaction evidence="15">
        <text>L-threonyl-[protein] + ATP = O-phospho-L-threonyl-[protein] + ADP + H(+)</text>
        <dbReference type="Rhea" id="RHEA:46608"/>
        <dbReference type="Rhea" id="RHEA-COMP:11060"/>
        <dbReference type="Rhea" id="RHEA-COMP:11605"/>
        <dbReference type="ChEBI" id="CHEBI:15378"/>
        <dbReference type="ChEBI" id="CHEBI:30013"/>
        <dbReference type="ChEBI" id="CHEBI:30616"/>
        <dbReference type="ChEBI" id="CHEBI:61977"/>
        <dbReference type="ChEBI" id="CHEBI:456216"/>
        <dbReference type="EC" id="2.7.11.1"/>
    </reaction>
</comment>
<evidence type="ECO:0000256" key="12">
    <source>
        <dbReference type="ARBA" id="ARBA00022840"/>
    </source>
</evidence>
<dbReference type="InterPro" id="IPR032675">
    <property type="entry name" value="LRR_dom_sf"/>
</dbReference>
<evidence type="ECO:0000256" key="16">
    <source>
        <dbReference type="ARBA" id="ARBA00048679"/>
    </source>
</evidence>
<dbReference type="InterPro" id="IPR008271">
    <property type="entry name" value="Ser/Thr_kinase_AS"/>
</dbReference>
<evidence type="ECO:0000256" key="17">
    <source>
        <dbReference type="PROSITE-ProRule" id="PRU10141"/>
    </source>
</evidence>
<dbReference type="FunFam" id="3.30.200.20:FF:000260">
    <property type="entry name" value="LRR receptor-like serine/threonine-protein kinase RPK2"/>
    <property type="match status" value="1"/>
</dbReference>
<dbReference type="PROSITE" id="PS00108">
    <property type="entry name" value="PROTEIN_KINASE_ST"/>
    <property type="match status" value="1"/>
</dbReference>
<dbReference type="EMBL" id="JAVXUP010000944">
    <property type="protein sequence ID" value="KAK3018309.1"/>
    <property type="molecule type" value="Genomic_DNA"/>
</dbReference>
<evidence type="ECO:0000256" key="13">
    <source>
        <dbReference type="ARBA" id="ARBA00022989"/>
    </source>
</evidence>
<accession>A0AA88W1U6</accession>
<gene>
    <name evidence="19" type="ORF">RJ639_002927</name>
</gene>
<keyword evidence="13" id="KW-1133">Transmembrane helix</keyword>
<keyword evidence="10 17" id="KW-0547">Nucleotide-binding</keyword>
<dbReference type="GO" id="GO:0005524">
    <property type="term" value="F:ATP binding"/>
    <property type="evidence" value="ECO:0007669"/>
    <property type="project" value="UniProtKB-UniRule"/>
</dbReference>
<dbReference type="Gene3D" id="3.30.200.20">
    <property type="entry name" value="Phosphorylase Kinase, domain 1"/>
    <property type="match status" value="1"/>
</dbReference>
<evidence type="ECO:0000256" key="11">
    <source>
        <dbReference type="ARBA" id="ARBA00022777"/>
    </source>
</evidence>
<evidence type="ECO:0000256" key="5">
    <source>
        <dbReference type="ARBA" id="ARBA00022614"/>
    </source>
</evidence>
<keyword evidence="14" id="KW-0472">Membrane</keyword>
<sequence>MDVSANSLEGSIPLGLGSCMAMNTLDLSFNSFSGGIPPGLGNCSSLSRFAAVSCGLSGPIPSSFGQLSKLTSLRLSENRLSGKIPPELGKCRSLRDMQLDENQLEGNIPREIGMLSKLRNLSLFTNHLTGEIPLHIWKIQSLEILFVYNNNLSGEISSEITELKHLRNISLFNNQFSDVIPQNLGINSSLTAVDFNNNSFTGQIPPNLCFRKQLQRLILGLNYLEGGDIPSLSGSDGALENMKMLNLSGNGLTGPVPAQRPEKEGEKSAEFEGASLLLNKIMEATENLNEKYIIGRGSHGTVYKASLGPDKVFAVKKLLFTGLRGGDTSMVREIQTVGKVKHRNLCKLHEFWFRKDYGLILYSYMQNGSLHDVLHEIYPPPTLEWNTRYRIALGTAQDLAYLHFDCDPSIVHRDIKPKNILLDADIHLTSQILALPSFWISLQLRYLVALFREQSDISLHESDVYSYGVVLLELITRKTALDPSFSEEADIVGWAWSLWSKSKEIEMIVDPNLLGEFIDSSIMQQVTDVLLVALRCTEKEASRRPSMRDVIRRLEDANATARS</sequence>
<dbReference type="InterPro" id="IPR000719">
    <property type="entry name" value="Prot_kinase_dom"/>
</dbReference>
<dbReference type="InterPro" id="IPR001611">
    <property type="entry name" value="Leu-rich_rpt"/>
</dbReference>
<dbReference type="SUPFAM" id="SSF52058">
    <property type="entry name" value="L domain-like"/>
    <property type="match status" value="1"/>
</dbReference>
<dbReference type="InterPro" id="IPR051824">
    <property type="entry name" value="LRR_Rcpt-Like_S/T_Kinase"/>
</dbReference>
<dbReference type="AlphaFoldDB" id="A0AA88W1U6"/>
<keyword evidence="8" id="KW-0732">Signal</keyword>
<keyword evidence="4" id="KW-0723">Serine/threonine-protein kinase</keyword>
<dbReference type="Proteomes" id="UP001188597">
    <property type="component" value="Unassembled WGS sequence"/>
</dbReference>
<feature type="binding site" evidence="17">
    <location>
        <position position="317"/>
    </location>
    <ligand>
        <name>ATP</name>
        <dbReference type="ChEBI" id="CHEBI:30616"/>
    </ligand>
</feature>
<keyword evidence="12 17" id="KW-0067">ATP-binding</keyword>
<dbReference type="Gene3D" id="1.10.510.10">
    <property type="entry name" value="Transferase(Phosphotransferase) domain 1"/>
    <property type="match status" value="2"/>
</dbReference>
<evidence type="ECO:0000313" key="20">
    <source>
        <dbReference type="Proteomes" id="UP001188597"/>
    </source>
</evidence>
<evidence type="ECO:0000256" key="9">
    <source>
        <dbReference type="ARBA" id="ARBA00022737"/>
    </source>
</evidence>
<keyword evidence="20" id="KW-1185">Reference proteome</keyword>
<feature type="domain" description="Protein kinase" evidence="18">
    <location>
        <begin position="288"/>
        <end position="563"/>
    </location>
</feature>
<dbReference type="PROSITE" id="PS50011">
    <property type="entry name" value="PROTEIN_KINASE_DOM"/>
    <property type="match status" value="1"/>
</dbReference>
<dbReference type="Pfam" id="PF00069">
    <property type="entry name" value="Pkinase"/>
    <property type="match status" value="1"/>
</dbReference>
<keyword evidence="6" id="KW-0808">Transferase</keyword>
<dbReference type="PROSITE" id="PS00107">
    <property type="entry name" value="PROTEIN_KINASE_ATP"/>
    <property type="match status" value="1"/>
</dbReference>
<dbReference type="SMART" id="SM00220">
    <property type="entry name" value="S_TKc"/>
    <property type="match status" value="1"/>
</dbReference>
<name>A0AA88W1U6_9ASTE</name>
<dbReference type="GO" id="GO:0004674">
    <property type="term" value="F:protein serine/threonine kinase activity"/>
    <property type="evidence" value="ECO:0007669"/>
    <property type="project" value="UniProtKB-KW"/>
</dbReference>
<evidence type="ECO:0000256" key="15">
    <source>
        <dbReference type="ARBA" id="ARBA00047899"/>
    </source>
</evidence>
<dbReference type="GO" id="GO:0005886">
    <property type="term" value="C:plasma membrane"/>
    <property type="evidence" value="ECO:0007669"/>
    <property type="project" value="UniProtKB-SubCell"/>
</dbReference>
<keyword evidence="11" id="KW-0418">Kinase</keyword>
<protein>
    <recommendedName>
        <fullName evidence="2">non-specific serine/threonine protein kinase</fullName>
        <ecNumber evidence="2">2.7.11.1</ecNumber>
    </recommendedName>
</protein>
<comment type="caution">
    <text evidence="19">The sequence shown here is derived from an EMBL/GenBank/DDBJ whole genome shotgun (WGS) entry which is preliminary data.</text>
</comment>
<dbReference type="InterPro" id="IPR011009">
    <property type="entry name" value="Kinase-like_dom_sf"/>
</dbReference>
<dbReference type="Gene3D" id="3.80.10.10">
    <property type="entry name" value="Ribonuclease Inhibitor"/>
    <property type="match status" value="1"/>
</dbReference>
<dbReference type="InterPro" id="IPR017441">
    <property type="entry name" value="Protein_kinase_ATP_BS"/>
</dbReference>